<dbReference type="NCBIfam" id="NF033550">
    <property type="entry name" value="transpos_ISL3"/>
    <property type="match status" value="1"/>
</dbReference>
<protein>
    <recommendedName>
        <fullName evidence="6">ISL3 family transposase</fullName>
    </recommendedName>
</protein>
<dbReference type="Pfam" id="PF14690">
    <property type="entry name" value="Zn_ribbon_ISL3"/>
    <property type="match status" value="1"/>
</dbReference>
<dbReference type="PANTHER" id="PTHR33498:SF1">
    <property type="entry name" value="TRANSPOSASE FOR INSERTION SEQUENCE ELEMENT IS1557"/>
    <property type="match status" value="1"/>
</dbReference>
<dbReference type="OrthoDB" id="3238779at2"/>
<dbReference type="AlphaFoldDB" id="A0A1U9ZYQ8"/>
<feature type="region of interest" description="Disordered" evidence="1">
    <location>
        <begin position="254"/>
        <end position="276"/>
    </location>
</feature>
<keyword evidence="5" id="KW-1185">Reference proteome</keyword>
<proteinExistence type="predicted"/>
<sequence length="520" mass="58022">MRVLLPHLADLRIEQIAAKGKGVRIAASCPWTTTCCPGCGQPSGRVHSRYERSLSDAALGGREAVICLRVRRFFCDNRQCPRKTFAEQVPGLTVPHARRTLLLRRWLEAVALALGGRPGARLTRRLAAEVSRMTLLRLIMAMPLPKAPACSVLGVDDFAFRKGSNYGSVVVDMDSHRPIDLLPDRLSDTFAAWLREHPGVEVICRDRAGGYAEGGRLGAPEAIQVADRWHLLFNLTTAVDRVVRAHRMCLREQPAQDTVAQPAPPSSVAGQGRRAEQTRQRHAEVHALWGKGVGTTAICRALNLDHKTVLRYVRAATAEELLTQPTRRESMLDQHVGYLAQRWQEGCTNAAWLTQELRQRGYRGSERTVRRLLHTWRDNVTPPSATPVSTPKPRQVTGWIIRPADKRSEQEQADLAQILDRCQTLKAVDQLVSDFAGMLRHRQGQHLDTWIANAQTSGITQMQGFADGLLKDYDAVRNGLTLDWNSGAVEGAVCRIKAIKRQMYGRANFELLRRRVLLGP</sequence>
<accession>A0A1U9ZYQ8</accession>
<dbReference type="PANTHER" id="PTHR33498">
    <property type="entry name" value="TRANSPOSASE FOR INSERTION SEQUENCE ELEMENT IS1557"/>
    <property type="match status" value="1"/>
</dbReference>
<organism evidence="4 5">
    <name type="scientific">[Actinomadura] parvosata subsp. kistnae</name>
    <dbReference type="NCBI Taxonomy" id="1909395"/>
    <lineage>
        <taxon>Bacteria</taxon>
        <taxon>Bacillati</taxon>
        <taxon>Actinomycetota</taxon>
        <taxon>Actinomycetes</taxon>
        <taxon>Streptosporangiales</taxon>
        <taxon>Streptosporangiaceae</taxon>
        <taxon>Nonomuraea</taxon>
    </lineage>
</organism>
<evidence type="ECO:0000259" key="3">
    <source>
        <dbReference type="Pfam" id="PF14690"/>
    </source>
</evidence>
<evidence type="ECO:0008006" key="6">
    <source>
        <dbReference type="Google" id="ProtNLM"/>
    </source>
</evidence>
<dbReference type="InterPro" id="IPR002560">
    <property type="entry name" value="Transposase_DDE"/>
</dbReference>
<feature type="domain" description="Transposase IS204/IS1001/IS1096/IS1165 DDE" evidence="2">
    <location>
        <begin position="153"/>
        <end position="253"/>
    </location>
</feature>
<dbReference type="Proteomes" id="UP000190797">
    <property type="component" value="Chromosome"/>
</dbReference>
<dbReference type="InterPro" id="IPR047951">
    <property type="entry name" value="Transpos_ISL3"/>
</dbReference>
<dbReference type="Pfam" id="PF01610">
    <property type="entry name" value="DDE_Tnp_ISL3"/>
    <property type="match status" value="2"/>
</dbReference>
<dbReference type="RefSeq" id="WP_080039276.1">
    <property type="nucleotide sequence ID" value="NZ_CP017717.1"/>
</dbReference>
<evidence type="ECO:0000313" key="4">
    <source>
        <dbReference type="EMBL" id="AQZ63096.1"/>
    </source>
</evidence>
<reference evidence="5" key="1">
    <citation type="journal article" date="2017" name="Med. Chem. Commun.">
        <title>Nonomuraea sp. ATCC 55076 harbours the largest actinomycete chromosome to date and the kistamicin biosynthetic gene cluster.</title>
        <authorList>
            <person name="Nazari B."/>
            <person name="Forneris C.C."/>
            <person name="Gibson M.I."/>
            <person name="Moon K."/>
            <person name="Schramma K.R."/>
            <person name="Seyedsayamdost M.R."/>
        </authorList>
    </citation>
    <scope>NUCLEOTIDE SEQUENCE [LARGE SCALE GENOMIC DNA]</scope>
    <source>
        <strain evidence="5">ATCC 55076</strain>
    </source>
</reference>
<gene>
    <name evidence="4" type="ORF">BKM31_17950</name>
</gene>
<dbReference type="InterPro" id="IPR029261">
    <property type="entry name" value="Transposase_Znf"/>
</dbReference>
<evidence type="ECO:0000313" key="5">
    <source>
        <dbReference type="Proteomes" id="UP000190797"/>
    </source>
</evidence>
<evidence type="ECO:0000256" key="1">
    <source>
        <dbReference type="SAM" id="MobiDB-lite"/>
    </source>
</evidence>
<dbReference type="KEGG" id="noa:BKM31_17950"/>
<feature type="domain" description="Transposase IS204/IS1001/IS1096/IS1165 DDE" evidence="2">
    <location>
        <begin position="401"/>
        <end position="516"/>
    </location>
</feature>
<dbReference type="STRING" id="1909395.BKM31_17950"/>
<name>A0A1U9ZYQ8_9ACTN</name>
<dbReference type="EMBL" id="CP017717">
    <property type="protein sequence ID" value="AQZ63096.1"/>
    <property type="molecule type" value="Genomic_DNA"/>
</dbReference>
<feature type="domain" description="Transposase IS204/IS1001/IS1096/IS1165 zinc-finger" evidence="3">
    <location>
        <begin position="34"/>
        <end position="77"/>
    </location>
</feature>
<evidence type="ECO:0000259" key="2">
    <source>
        <dbReference type="Pfam" id="PF01610"/>
    </source>
</evidence>